<proteinExistence type="predicted"/>
<comment type="caution">
    <text evidence="1">The sequence shown here is derived from an EMBL/GenBank/DDBJ whole genome shotgun (WGS) entry which is preliminary data.</text>
</comment>
<dbReference type="EMBL" id="JNVN01003364">
    <property type="protein sequence ID" value="KHJ30999.1"/>
    <property type="molecule type" value="Genomic_DNA"/>
</dbReference>
<organism evidence="1 2">
    <name type="scientific">Uncinula necator</name>
    <name type="common">Grape powdery mildew</name>
    <dbReference type="NCBI Taxonomy" id="52586"/>
    <lineage>
        <taxon>Eukaryota</taxon>
        <taxon>Fungi</taxon>
        <taxon>Dikarya</taxon>
        <taxon>Ascomycota</taxon>
        <taxon>Pezizomycotina</taxon>
        <taxon>Leotiomycetes</taxon>
        <taxon>Erysiphales</taxon>
        <taxon>Erysiphaceae</taxon>
        <taxon>Erysiphe</taxon>
    </lineage>
</organism>
<reference evidence="1 2" key="1">
    <citation type="journal article" date="2014" name="BMC Genomics">
        <title>Adaptive genomic structural variation in the grape powdery mildew pathogen, Erysiphe necator.</title>
        <authorList>
            <person name="Jones L."/>
            <person name="Riaz S."/>
            <person name="Morales-Cruz A."/>
            <person name="Amrine K.C."/>
            <person name="McGuire B."/>
            <person name="Gubler W.D."/>
            <person name="Walker M.A."/>
            <person name="Cantu D."/>
        </authorList>
    </citation>
    <scope>NUCLEOTIDE SEQUENCE [LARGE SCALE GENOMIC DNA]</scope>
    <source>
        <strain evidence="2">c</strain>
    </source>
</reference>
<evidence type="ECO:0000313" key="1">
    <source>
        <dbReference type="EMBL" id="KHJ30999.1"/>
    </source>
</evidence>
<dbReference type="InterPro" id="IPR012337">
    <property type="entry name" value="RNaseH-like_sf"/>
</dbReference>
<sequence length="124" mass="13860">MDTDIIAIKEGIQVANEKVANEKVANEKVANEKVANEKVANEKVANEKAATRFATNKIVYTDNQAAARVVNRKDSPTSRQDVLLIRKLQREWKSRNRLPHLQVGHIAAIWIPSHVGVRGNELAE</sequence>
<keyword evidence="2" id="KW-1185">Reference proteome</keyword>
<accession>A0A0B1P2V5</accession>
<evidence type="ECO:0000313" key="2">
    <source>
        <dbReference type="Proteomes" id="UP000030854"/>
    </source>
</evidence>
<dbReference type="HOGENOM" id="CLU_2005592_0_0_1"/>
<gene>
    <name evidence="1" type="ORF">EV44_g3583</name>
</gene>
<dbReference type="SUPFAM" id="SSF53098">
    <property type="entry name" value="Ribonuclease H-like"/>
    <property type="match status" value="1"/>
</dbReference>
<dbReference type="GO" id="GO:0003676">
    <property type="term" value="F:nucleic acid binding"/>
    <property type="evidence" value="ECO:0007669"/>
    <property type="project" value="InterPro"/>
</dbReference>
<dbReference type="Proteomes" id="UP000030854">
    <property type="component" value="Unassembled WGS sequence"/>
</dbReference>
<protein>
    <submittedName>
        <fullName evidence="1">Putative pop1-like nucleolar ribonuclease</fullName>
    </submittedName>
</protein>
<dbReference type="InterPro" id="IPR036397">
    <property type="entry name" value="RNaseH_sf"/>
</dbReference>
<dbReference type="AlphaFoldDB" id="A0A0B1P2V5"/>
<dbReference type="Gene3D" id="3.30.420.10">
    <property type="entry name" value="Ribonuclease H-like superfamily/Ribonuclease H"/>
    <property type="match status" value="1"/>
</dbReference>
<name>A0A0B1P2V5_UNCNE</name>